<evidence type="ECO:0000256" key="1">
    <source>
        <dbReference type="SAM" id="SignalP"/>
    </source>
</evidence>
<sequence length="428" mass="48032">MKRFIVLFFLAACFPLAPNAAAAPQSYFYPFVNPYEATVMELPRNFEVRLPEKVPSREFTLKVFPAREIPPAFWYEDGLVCTLAYQNHRAPLVFIIAGTGASHNTPRMVKLRSALYQGGFHVISLTSPTHMDFVVNASSGLPGDPLDDARDLYRVMEMAYDAVRDTIDVSGFDLAGYSLGAFNAAFVARLDEEEKRFNFSKVLLINPPVSLYESVAALDQLLVENVPQGMEQFDAWFRSVFAEFSHVSREVGPGSLSGDFIYSAYKRFPPNEENLAALIGLSFRMSAANMIFTADVMNGGGYIVPRNARLTATSSLTRYATVSLHTRFTDYFDEWFFPNRRHREPSLTRQALLARMSLRSQEAYLRNADKVGLIHNEDDIILAPGDIDYLQGVFGGRARLFPTGGHMGNMFHPDVVSFMIDFLAGKER</sequence>
<dbReference type="PANTHER" id="PTHR30035">
    <property type="entry name" value="LIPOPROTEIN VACJ-RELATED"/>
    <property type="match status" value="1"/>
</dbReference>
<dbReference type="GO" id="GO:0016787">
    <property type="term" value="F:hydrolase activity"/>
    <property type="evidence" value="ECO:0007669"/>
    <property type="project" value="UniProtKB-KW"/>
</dbReference>
<dbReference type="Proteomes" id="UP000618926">
    <property type="component" value="Unassembled WGS sequence"/>
</dbReference>
<accession>A0ABR9NUX3</accession>
<keyword evidence="2" id="KW-0378">Hydrolase</keyword>
<proteinExistence type="predicted"/>
<keyword evidence="1" id="KW-0732">Signal</keyword>
<dbReference type="InterPro" id="IPR029058">
    <property type="entry name" value="AB_hydrolase_fold"/>
</dbReference>
<dbReference type="Gene3D" id="3.40.50.1820">
    <property type="entry name" value="alpha/beta hydrolase"/>
    <property type="match status" value="1"/>
</dbReference>
<dbReference type="RefSeq" id="WP_010943329.1">
    <property type="nucleotide sequence ID" value="NZ_JADBFD010000010.1"/>
</dbReference>
<dbReference type="EMBL" id="JADBFD010000010">
    <property type="protein sequence ID" value="MBE2888058.1"/>
    <property type="molecule type" value="Genomic_DNA"/>
</dbReference>
<comment type="caution">
    <text evidence="2">The sequence shown here is derived from an EMBL/GenBank/DDBJ whole genome shotgun (WGS) entry which is preliminary data.</text>
</comment>
<evidence type="ECO:0000313" key="2">
    <source>
        <dbReference type="EMBL" id="MBE2888058.1"/>
    </source>
</evidence>
<dbReference type="PANTHER" id="PTHR30035:SF1">
    <property type="entry name" value="AB HYDROLASE-1 DOMAIN-CONTAINING PROTEIN"/>
    <property type="match status" value="1"/>
</dbReference>
<gene>
    <name evidence="2" type="ORF">IIE05_08755</name>
</gene>
<keyword evidence="3" id="KW-1185">Reference proteome</keyword>
<dbReference type="SUPFAM" id="SSF53474">
    <property type="entry name" value="alpha/beta-Hydrolases"/>
    <property type="match status" value="1"/>
</dbReference>
<evidence type="ECO:0000313" key="3">
    <source>
        <dbReference type="Proteomes" id="UP000618926"/>
    </source>
</evidence>
<organism evidence="2 3">
    <name type="scientific">Geobacter anodireducens</name>
    <dbReference type="NCBI Taxonomy" id="1340425"/>
    <lineage>
        <taxon>Bacteria</taxon>
        <taxon>Pseudomonadati</taxon>
        <taxon>Thermodesulfobacteriota</taxon>
        <taxon>Desulfuromonadia</taxon>
        <taxon>Geobacterales</taxon>
        <taxon>Geobacteraceae</taxon>
        <taxon>Geobacter</taxon>
    </lineage>
</organism>
<name>A0ABR9NUX3_9BACT</name>
<protein>
    <submittedName>
        <fullName evidence="2">Alpha/beta fold hydrolase</fullName>
    </submittedName>
</protein>
<feature type="chain" id="PRO_5045087511" evidence="1">
    <location>
        <begin position="23"/>
        <end position="428"/>
    </location>
</feature>
<dbReference type="InterPro" id="IPR007428">
    <property type="entry name" value="MlaA"/>
</dbReference>
<feature type="signal peptide" evidence="1">
    <location>
        <begin position="1"/>
        <end position="22"/>
    </location>
</feature>
<reference evidence="2 3" key="1">
    <citation type="submission" date="2020-10" db="EMBL/GenBank/DDBJ databases">
        <title>Investigation of anaerobic biodegradation of phenanthrene by a sulfate-dependent Geobacter anodireducens strain PheS2.</title>
        <authorList>
            <person name="Zhang Z."/>
        </authorList>
    </citation>
    <scope>NUCLEOTIDE SEQUENCE [LARGE SCALE GENOMIC DNA]</scope>
    <source>
        <strain evidence="2 3">PheS2</strain>
    </source>
</reference>